<dbReference type="AlphaFoldDB" id="A0A8H7DJK5"/>
<name>A0A8H7DJK5_9AGAR</name>
<dbReference type="Pfam" id="PF13302">
    <property type="entry name" value="Acetyltransf_3"/>
    <property type="match status" value="1"/>
</dbReference>
<accession>A0A8H7DJK5</accession>
<keyword evidence="2" id="KW-0808">Transferase</keyword>
<dbReference type="EMBL" id="JACAZH010000002">
    <property type="protein sequence ID" value="KAF7375687.1"/>
    <property type="molecule type" value="Genomic_DNA"/>
</dbReference>
<dbReference type="PANTHER" id="PTHR43328">
    <property type="entry name" value="ACETYLTRANSFERASE-RELATED"/>
    <property type="match status" value="1"/>
</dbReference>
<protein>
    <submittedName>
        <fullName evidence="2">N-acetyltransferase domain-containing protein</fullName>
    </submittedName>
</protein>
<gene>
    <name evidence="2" type="ORF">MSAN_00458000</name>
</gene>
<keyword evidence="3" id="KW-1185">Reference proteome</keyword>
<sequence length="321" mass="36106">MRRIVLWEFFQVFSVIGFGSELKLSFRNHVQSKEIMADTSPGFRFILHLSLKPFSHPSICTSAYRHASALQIAVTRTSSDPVVYYVDRFPSRNTVSTSAEEPISPAAHLPDRFTVESAGLCAEVSARTPVRFDPDGEPYIPLPAPFERFYLAAMRQSDLPHNVAMMSDLRVMRSVHGPPFPNPLINTQRWLVRERAFVVALFDAYTKGEFRPAASSPFNVLHERKPDWGEEEQWREVFTIGAVLNLKYHRQGVASAAVRVLLDEWAVPQMGCTDIHTSAFASHVASVRLWEKFAFVEQPSMRGVVQVPEAKGGVEADCTLV</sequence>
<dbReference type="GO" id="GO:0016747">
    <property type="term" value="F:acyltransferase activity, transferring groups other than amino-acyl groups"/>
    <property type="evidence" value="ECO:0007669"/>
    <property type="project" value="InterPro"/>
</dbReference>
<comment type="caution">
    <text evidence="2">The sequence shown here is derived from an EMBL/GenBank/DDBJ whole genome shotgun (WGS) entry which is preliminary data.</text>
</comment>
<dbReference type="Proteomes" id="UP000623467">
    <property type="component" value="Unassembled WGS sequence"/>
</dbReference>
<reference evidence="2" key="1">
    <citation type="submission" date="2020-05" db="EMBL/GenBank/DDBJ databases">
        <title>Mycena genomes resolve the evolution of fungal bioluminescence.</title>
        <authorList>
            <person name="Tsai I.J."/>
        </authorList>
    </citation>
    <scope>NUCLEOTIDE SEQUENCE</scope>
    <source>
        <strain evidence="2">160909Yilan</strain>
    </source>
</reference>
<evidence type="ECO:0000313" key="3">
    <source>
        <dbReference type="Proteomes" id="UP000623467"/>
    </source>
</evidence>
<proteinExistence type="predicted"/>
<dbReference type="Gene3D" id="3.40.630.30">
    <property type="match status" value="1"/>
</dbReference>
<feature type="domain" description="N-acetyltransferase" evidence="1">
    <location>
        <begin position="148"/>
        <end position="295"/>
    </location>
</feature>
<dbReference type="SUPFAM" id="SSF55729">
    <property type="entry name" value="Acyl-CoA N-acyltransferases (Nat)"/>
    <property type="match status" value="1"/>
</dbReference>
<organism evidence="2 3">
    <name type="scientific">Mycena sanguinolenta</name>
    <dbReference type="NCBI Taxonomy" id="230812"/>
    <lineage>
        <taxon>Eukaryota</taxon>
        <taxon>Fungi</taxon>
        <taxon>Dikarya</taxon>
        <taxon>Basidiomycota</taxon>
        <taxon>Agaricomycotina</taxon>
        <taxon>Agaricomycetes</taxon>
        <taxon>Agaricomycetidae</taxon>
        <taxon>Agaricales</taxon>
        <taxon>Marasmiineae</taxon>
        <taxon>Mycenaceae</taxon>
        <taxon>Mycena</taxon>
    </lineage>
</organism>
<dbReference type="InterPro" id="IPR000182">
    <property type="entry name" value="GNAT_dom"/>
</dbReference>
<evidence type="ECO:0000313" key="2">
    <source>
        <dbReference type="EMBL" id="KAF7375687.1"/>
    </source>
</evidence>
<dbReference type="OrthoDB" id="630895at2759"/>
<evidence type="ECO:0000259" key="1">
    <source>
        <dbReference type="Pfam" id="PF13302"/>
    </source>
</evidence>
<dbReference type="PANTHER" id="PTHR43328:SF1">
    <property type="entry name" value="N-ACETYLTRANSFERASE DOMAIN-CONTAINING PROTEIN"/>
    <property type="match status" value="1"/>
</dbReference>
<dbReference type="InterPro" id="IPR016181">
    <property type="entry name" value="Acyl_CoA_acyltransferase"/>
</dbReference>